<dbReference type="RefSeq" id="WP_154430475.1">
    <property type="nucleotide sequence ID" value="NZ_VUNI01000020.1"/>
</dbReference>
<dbReference type="Proteomes" id="UP000474024">
    <property type="component" value="Unassembled WGS sequence"/>
</dbReference>
<feature type="compositionally biased region" description="Polar residues" evidence="2">
    <location>
        <begin position="554"/>
        <end position="576"/>
    </location>
</feature>
<dbReference type="InterPro" id="IPR022029">
    <property type="entry name" value="YoaR-like_PG-bd"/>
</dbReference>
<evidence type="ECO:0000256" key="1">
    <source>
        <dbReference type="ARBA" id="ARBA00022729"/>
    </source>
</evidence>
<dbReference type="AlphaFoldDB" id="A0A6L5YST9"/>
<sequence>MKKIKNWMPLIALAVAVVLAFGNSEKVKADDKDTGSAVGSQDAQTIADGVKIGSVDVSGMTGSDAKNAVTEYINSLKAATFTLTGAEDKTVEATAEDMGVTADVDSAVEKARAVGKSGSLIRRYKETQELEKSDVVIDMKLQVDKQKTANLLYANGDSLNVKAVNMGLKRENGAFTIIDGQDGQEVDYVQSVYAINDFLVDQWDGSNNTIQLVVNDVKPEGSEEELAKVKDVLGTFTTTFPLNSAGRTQNVTRGCESINGSVVYPGEEFSADAAMRPYTEDNGYALAASYSNGTTVESFGGGICQVSTTLYNAVIRAELEVTARFNHSMTVGYVDLSADAAIAGDYKDFKFVNNSDAPIYIEGSCSGGVLTFTVYGEETRPANRQVSFESETLETINPEVQYNVTSSQPVGYYHVDQSSHTGYKARLWKVVTVDGVEQSREVFNNSTYKASPKIITVGTGGASEEQAAQIQGAVGSNDEAQIQGAIAAVQGEIAAAADPNAQNPDQQPTDPNAQQPADQQQTDPNAQQPADPNAQQSTDTQTTPTDQGTNTTDSGSGTADQTSGTTDPNAQAATNP</sequence>
<dbReference type="InterPro" id="IPR052913">
    <property type="entry name" value="Glycopeptide_resist_protein"/>
</dbReference>
<dbReference type="PANTHER" id="PTHR35788:SF1">
    <property type="entry name" value="EXPORTED PROTEIN"/>
    <property type="match status" value="1"/>
</dbReference>
<dbReference type="Pfam" id="PF12229">
    <property type="entry name" value="PG_binding_4"/>
    <property type="match status" value="1"/>
</dbReference>
<accession>A0A6L5YST9</accession>
<evidence type="ECO:0000313" key="5">
    <source>
        <dbReference type="EMBL" id="MST75510.1"/>
    </source>
</evidence>
<comment type="caution">
    <text evidence="5">The sequence shown here is derived from an EMBL/GenBank/DDBJ whole genome shotgun (WGS) entry which is preliminary data.</text>
</comment>
<dbReference type="Pfam" id="PF07501">
    <property type="entry name" value="G5"/>
    <property type="match status" value="1"/>
</dbReference>
<organism evidence="5 6">
    <name type="scientific">Roseburia porci</name>
    <dbReference type="NCBI Taxonomy" id="2605790"/>
    <lineage>
        <taxon>Bacteria</taxon>
        <taxon>Bacillati</taxon>
        <taxon>Bacillota</taxon>
        <taxon>Clostridia</taxon>
        <taxon>Lachnospirales</taxon>
        <taxon>Lachnospiraceae</taxon>
        <taxon>Roseburia</taxon>
    </lineage>
</organism>
<evidence type="ECO:0000313" key="6">
    <source>
        <dbReference type="Proteomes" id="UP000474024"/>
    </source>
</evidence>
<dbReference type="Gene3D" id="2.20.230.10">
    <property type="entry name" value="Resuscitation-promoting factor rpfb"/>
    <property type="match status" value="1"/>
</dbReference>
<dbReference type="PROSITE" id="PS51109">
    <property type="entry name" value="G5"/>
    <property type="match status" value="1"/>
</dbReference>
<feature type="compositionally biased region" description="Low complexity" evidence="2">
    <location>
        <begin position="499"/>
        <end position="553"/>
    </location>
</feature>
<keyword evidence="1 3" id="KW-0732">Signal</keyword>
<feature type="region of interest" description="Disordered" evidence="2">
    <location>
        <begin position="499"/>
        <end position="576"/>
    </location>
</feature>
<feature type="chain" id="PRO_5026678072" evidence="3">
    <location>
        <begin position="30"/>
        <end position="576"/>
    </location>
</feature>
<name>A0A6L5YST9_9FIRM</name>
<keyword evidence="6" id="KW-1185">Reference proteome</keyword>
<evidence type="ECO:0000256" key="2">
    <source>
        <dbReference type="SAM" id="MobiDB-lite"/>
    </source>
</evidence>
<dbReference type="InterPro" id="IPR007391">
    <property type="entry name" value="Vancomycin_resist_VanW"/>
</dbReference>
<dbReference type="PANTHER" id="PTHR35788">
    <property type="entry name" value="EXPORTED PROTEIN-RELATED"/>
    <property type="match status" value="1"/>
</dbReference>
<gene>
    <name evidence="5" type="ORF">FYJ75_10855</name>
</gene>
<protein>
    <submittedName>
        <fullName evidence="5">Vancomycin resistance protein</fullName>
    </submittedName>
</protein>
<dbReference type="EMBL" id="VUNI01000020">
    <property type="protein sequence ID" value="MST75510.1"/>
    <property type="molecule type" value="Genomic_DNA"/>
</dbReference>
<evidence type="ECO:0000259" key="4">
    <source>
        <dbReference type="PROSITE" id="PS51109"/>
    </source>
</evidence>
<reference evidence="5 6" key="1">
    <citation type="submission" date="2019-08" db="EMBL/GenBank/DDBJ databases">
        <title>In-depth cultivation of the pig gut microbiome towards novel bacterial diversity and tailored functional studies.</title>
        <authorList>
            <person name="Wylensek D."/>
            <person name="Hitch T.C.A."/>
            <person name="Clavel T."/>
        </authorList>
    </citation>
    <scope>NUCLEOTIDE SEQUENCE [LARGE SCALE GENOMIC DNA]</scope>
    <source>
        <strain evidence="5 6">MUC/MUC-530-WT-4D</strain>
    </source>
</reference>
<feature type="domain" description="G5" evidence="4">
    <location>
        <begin position="382"/>
        <end position="461"/>
    </location>
</feature>
<dbReference type="InterPro" id="IPR011098">
    <property type="entry name" value="G5_dom"/>
</dbReference>
<dbReference type="Pfam" id="PF04294">
    <property type="entry name" value="VanW"/>
    <property type="match status" value="1"/>
</dbReference>
<evidence type="ECO:0000256" key="3">
    <source>
        <dbReference type="SAM" id="SignalP"/>
    </source>
</evidence>
<dbReference type="SMART" id="SM01208">
    <property type="entry name" value="G5"/>
    <property type="match status" value="1"/>
</dbReference>
<feature type="signal peptide" evidence="3">
    <location>
        <begin position="1"/>
        <end position="29"/>
    </location>
</feature>
<proteinExistence type="predicted"/>